<comment type="caution">
    <text evidence="3">The sequence shown here is derived from an EMBL/GenBank/DDBJ whole genome shotgun (WGS) entry which is preliminary data.</text>
</comment>
<feature type="domain" description="RNase H type-1" evidence="2">
    <location>
        <begin position="315"/>
        <end position="406"/>
    </location>
</feature>
<sequence length="413" mass="47232">MGFCNLENFNIAVLAKKGWKLVCNSSSLVTRVLKEKYYVNNDFLEVELGSEPSVVWRSIWAVKELLMKGCSLLVNDESSISMWDMPWLSGDRPCKLSSPRVNRIVKVVDLIDEQSQTWKEDMVLSMFDYQEARRIISIQLVQKGVTNKLRWCLESFDEYTLRNGYKILLMGFPKTQEDSYSSIIKKPGFAPDVVKTLKPIDMQAVIVHLPYRFGRILELTGGGIKIRTLLLIRLDNYFLGAVISKKLIVIIAIWAIWFLRNKLVNEGKQQSKTEIVTFIFGYIRELELLIGERVERVAEETVAWRSPLKPFFRVNFDVGFYELQAASTGIIIRNSTGLIMGAAYLWNRYVLNASVEKALAGTQAFRFTQELGFLAIEFEGESLVVITKLRAACIDRSEISNHMWEAKVDCAGF</sequence>
<feature type="transmembrane region" description="Helical" evidence="1">
    <location>
        <begin position="237"/>
        <end position="259"/>
    </location>
</feature>
<accession>A0A7J9FPD7</accession>
<dbReference type="GO" id="GO:0003676">
    <property type="term" value="F:nucleic acid binding"/>
    <property type="evidence" value="ECO:0007669"/>
    <property type="project" value="InterPro"/>
</dbReference>
<dbReference type="EMBL" id="JABEZW010224587">
    <property type="protein sequence ID" value="MBA0786814.1"/>
    <property type="molecule type" value="Genomic_DNA"/>
</dbReference>
<protein>
    <recommendedName>
        <fullName evidence="2">RNase H type-1 domain-containing protein</fullName>
    </recommendedName>
</protein>
<reference evidence="3 4" key="1">
    <citation type="journal article" date="2019" name="Genome Biol. Evol.">
        <title>Insights into the evolution of the New World diploid cottons (Gossypium, subgenus Houzingenia) based on genome sequencing.</title>
        <authorList>
            <person name="Grover C.E."/>
            <person name="Arick M.A. 2nd"/>
            <person name="Thrash A."/>
            <person name="Conover J.L."/>
            <person name="Sanders W.S."/>
            <person name="Peterson D.G."/>
            <person name="Frelichowski J.E."/>
            <person name="Scheffler J.A."/>
            <person name="Scheffler B.E."/>
            <person name="Wendel J.F."/>
        </authorList>
    </citation>
    <scope>NUCLEOTIDE SEQUENCE [LARGE SCALE GENOMIC DNA]</scope>
    <source>
        <strain evidence="3">8</strain>
        <tissue evidence="3">Leaf</tissue>
    </source>
</reference>
<dbReference type="AlphaFoldDB" id="A0A7J9FPD7"/>
<keyword evidence="1" id="KW-0812">Transmembrane</keyword>
<keyword evidence="4" id="KW-1185">Reference proteome</keyword>
<evidence type="ECO:0000313" key="4">
    <source>
        <dbReference type="Proteomes" id="UP000593568"/>
    </source>
</evidence>
<dbReference type="GO" id="GO:0004523">
    <property type="term" value="F:RNA-DNA hybrid ribonuclease activity"/>
    <property type="evidence" value="ECO:0007669"/>
    <property type="project" value="InterPro"/>
</dbReference>
<evidence type="ECO:0000259" key="2">
    <source>
        <dbReference type="Pfam" id="PF13456"/>
    </source>
</evidence>
<dbReference type="Proteomes" id="UP000593568">
    <property type="component" value="Unassembled WGS sequence"/>
</dbReference>
<proteinExistence type="predicted"/>
<name>A0A7J9FPD7_9ROSI</name>
<keyword evidence="1" id="KW-0472">Membrane</keyword>
<evidence type="ECO:0000313" key="3">
    <source>
        <dbReference type="EMBL" id="MBA0786814.1"/>
    </source>
</evidence>
<evidence type="ECO:0000256" key="1">
    <source>
        <dbReference type="SAM" id="Phobius"/>
    </source>
</evidence>
<keyword evidence="1" id="KW-1133">Transmembrane helix</keyword>
<dbReference type="InterPro" id="IPR002156">
    <property type="entry name" value="RNaseH_domain"/>
</dbReference>
<gene>
    <name evidence="3" type="ORF">Gotri_025600</name>
</gene>
<dbReference type="Pfam" id="PF13456">
    <property type="entry name" value="RVT_3"/>
    <property type="match status" value="1"/>
</dbReference>
<organism evidence="3 4">
    <name type="scientific">Gossypium trilobum</name>
    <dbReference type="NCBI Taxonomy" id="34281"/>
    <lineage>
        <taxon>Eukaryota</taxon>
        <taxon>Viridiplantae</taxon>
        <taxon>Streptophyta</taxon>
        <taxon>Embryophyta</taxon>
        <taxon>Tracheophyta</taxon>
        <taxon>Spermatophyta</taxon>
        <taxon>Magnoliopsida</taxon>
        <taxon>eudicotyledons</taxon>
        <taxon>Gunneridae</taxon>
        <taxon>Pentapetalae</taxon>
        <taxon>rosids</taxon>
        <taxon>malvids</taxon>
        <taxon>Malvales</taxon>
        <taxon>Malvaceae</taxon>
        <taxon>Malvoideae</taxon>
        <taxon>Gossypium</taxon>
    </lineage>
</organism>